<proteinExistence type="predicted"/>
<feature type="domain" description="Translocation and assembly module TamB C-terminal" evidence="6">
    <location>
        <begin position="913"/>
        <end position="1243"/>
    </location>
</feature>
<keyword evidence="8" id="KW-1185">Reference proteome</keyword>
<evidence type="ECO:0000256" key="3">
    <source>
        <dbReference type="ARBA" id="ARBA00022989"/>
    </source>
</evidence>
<dbReference type="GO" id="GO:0009306">
    <property type="term" value="P:protein secretion"/>
    <property type="evidence" value="ECO:0007669"/>
    <property type="project" value="InterPro"/>
</dbReference>
<evidence type="ECO:0000259" key="6">
    <source>
        <dbReference type="Pfam" id="PF04357"/>
    </source>
</evidence>
<protein>
    <submittedName>
        <fullName evidence="7">Translocation/assembly module TamB</fullName>
    </submittedName>
</protein>
<comment type="caution">
    <text evidence="7">The sequence shown here is derived from an EMBL/GenBank/DDBJ whole genome shotgun (WGS) entry which is preliminary data.</text>
</comment>
<dbReference type="Proteomes" id="UP000305675">
    <property type="component" value="Unassembled WGS sequence"/>
</dbReference>
<evidence type="ECO:0000313" key="8">
    <source>
        <dbReference type="Proteomes" id="UP000305675"/>
    </source>
</evidence>
<feature type="compositionally biased region" description="Polar residues" evidence="5">
    <location>
        <begin position="106"/>
        <end position="125"/>
    </location>
</feature>
<dbReference type="PANTHER" id="PTHR36985">
    <property type="entry name" value="TRANSLOCATION AND ASSEMBLY MODULE SUBUNIT TAMB"/>
    <property type="match status" value="1"/>
</dbReference>
<dbReference type="EMBL" id="SWCJ01000025">
    <property type="protein sequence ID" value="TKB49653.1"/>
    <property type="molecule type" value="Genomic_DNA"/>
</dbReference>
<dbReference type="InterPro" id="IPR007452">
    <property type="entry name" value="TamB_C"/>
</dbReference>
<dbReference type="AlphaFoldDB" id="A0A4U1BFF8"/>
<comment type="subcellular location">
    <subcellularLocation>
        <location evidence="1">Membrane</location>
        <topology evidence="1">Single-pass membrane protein</topology>
    </subcellularLocation>
</comment>
<dbReference type="GO" id="GO:0005886">
    <property type="term" value="C:plasma membrane"/>
    <property type="evidence" value="ECO:0007669"/>
    <property type="project" value="InterPro"/>
</dbReference>
<evidence type="ECO:0000313" key="7">
    <source>
        <dbReference type="EMBL" id="TKB49653.1"/>
    </source>
</evidence>
<evidence type="ECO:0000256" key="4">
    <source>
        <dbReference type="ARBA" id="ARBA00023136"/>
    </source>
</evidence>
<reference evidence="7 8" key="1">
    <citation type="submission" date="2019-04" db="EMBL/GenBank/DDBJ databases">
        <authorList>
            <person name="Hwang J.C."/>
        </authorList>
    </citation>
    <scope>NUCLEOTIDE SEQUENCE [LARGE SCALE GENOMIC DNA]</scope>
    <source>
        <strain evidence="7 8">IMCC35002</strain>
    </source>
</reference>
<dbReference type="GO" id="GO:0097347">
    <property type="term" value="C:TAM protein secretion complex"/>
    <property type="evidence" value="ECO:0007669"/>
    <property type="project" value="TreeGrafter"/>
</dbReference>
<dbReference type="PANTHER" id="PTHR36985:SF1">
    <property type="entry name" value="TRANSLOCATION AND ASSEMBLY MODULE SUBUNIT TAMB"/>
    <property type="match status" value="1"/>
</dbReference>
<keyword evidence="3" id="KW-1133">Transmembrane helix</keyword>
<accession>A0A4U1BFF8</accession>
<evidence type="ECO:0000256" key="1">
    <source>
        <dbReference type="ARBA" id="ARBA00004167"/>
    </source>
</evidence>
<keyword evidence="4" id="KW-0472">Membrane</keyword>
<keyword evidence="2" id="KW-0812">Transmembrane</keyword>
<feature type="region of interest" description="Disordered" evidence="5">
    <location>
        <begin position="106"/>
        <end position="127"/>
    </location>
</feature>
<name>A0A4U1BFF8_9GAMM</name>
<evidence type="ECO:0000256" key="5">
    <source>
        <dbReference type="SAM" id="MobiDB-lite"/>
    </source>
</evidence>
<dbReference type="Pfam" id="PF04357">
    <property type="entry name" value="TamB"/>
    <property type="match status" value="1"/>
</dbReference>
<organism evidence="7 8">
    <name type="scientific">Ferrimonas aestuarii</name>
    <dbReference type="NCBI Taxonomy" id="2569539"/>
    <lineage>
        <taxon>Bacteria</taxon>
        <taxon>Pseudomonadati</taxon>
        <taxon>Pseudomonadota</taxon>
        <taxon>Gammaproteobacteria</taxon>
        <taxon>Alteromonadales</taxon>
        <taxon>Ferrimonadaceae</taxon>
        <taxon>Ferrimonas</taxon>
    </lineage>
</organism>
<gene>
    <name evidence="7" type="ORF">FCL42_20115</name>
</gene>
<evidence type="ECO:0000256" key="2">
    <source>
        <dbReference type="ARBA" id="ARBA00022692"/>
    </source>
</evidence>
<sequence>MKMIKRIGLIFLALLMLIALVVGTPVGTQLVVGAANLVPGLSIQDAQGRLNRNLLLQQIHYQGIAGINIELEWLSLDWRPSCLFSKAVCVERLQLSGVVFELDTEQLSTGSEESTEPQSGSTPSEPFTLPWQIRAKHIELSRVRVRVNQMHYALGQSSLSAQFKGDTLTLGSLIGEQIAVYIPASDEQDTEAEPSSAAPQTSDWAMATMPKVSLPFAINAPNIALRRALITTGTLAQRVASLQARANWRDSLLKVEQIEVDHNWASLSLSGQLDFQGDWPLSATLTGEVVDLPWTPGLKGQKLSGSVSQSLLDLAFNLELSGQQQAVVEGGITLKDQRLPYSVSIRGEHLGWPFGDTPEYRFSELDIQSQGSLEQQSFNGEVQISALDYPSFHLTTQGSHGDGQLQLTQAQLQSDHGNAAVTGSLNYGDALTWQAQLTSQDLNLSALLPDLPLSLSGQLATQGHWQADDWHGEISNAKVVGSFEQQPFTLQGKLGVNHRWQVWGEQFVLSSRGSTVTLTGAASPDWSVNSHIQVEDASQWLPDLKGNLSGDIKVRGDTEQPEVQFDLEVADVAWQPVSLSSAKISGRYRPLNHHEFELSVDGQPWQVDSFGFTNLSLNASGDLSSQRIFIATDGDDDTPWGGEVHFNGRLSEQFAWWQGELTDGVIQTPLGAWEQQQNAPLTFSFAGQAFVMQQHCWQGPGASLCLPIPANLGTSGAARLSLDAQLEDSLAKILPEDIGISGQVSANIDASWTLGQLPKIQSQFHSDSGEIRYFGQRQDQAMVLPWQRMDLIGNMGKSGFEVGLELDNDHPLIRANFLLGPESPYSLAGELALNRLDLAPFTKAIPELEALNGIINANLQFDGDLNVPLVYGDTSLSDANLALLTNPTRLDDLSFDLNFQGQRLELESHAQVGGGESEIGGWLDWSQPQLALDFTIVGERLDVFAPPLVIAEVSPDLHLTKDDDGIKVAGRVDIPKASITLAQLPDGGVAVSDDVQFIDDRPQQEQAPPPPITLDLTLALGDDVLVSGNGVDGRLGGELSLTQKPTQVPQIFGDINLNDGSFSAFGQNLTIRRGRVGFTGPATLPTLDIEAIREIKSENVIAGVRVSGLATEPQLTLFSNPAMEQQEILSYITQGRGLGTGDNNSMLTMAALNLGLAQTGGIINTIGEGLGFNNVNVAPEGDGDDQQVAISGYLGEKIFLKYGFGIYEPNTEITIRYYLQSRLWLEGVNSTLRDTLDIYYSFDLE</sequence>
<dbReference type="RefSeq" id="WP_136865226.1">
    <property type="nucleotide sequence ID" value="NZ_SWCJ01000025.1"/>
</dbReference>
<dbReference type="OrthoDB" id="5555605at2"/>